<dbReference type="Proteomes" id="UP000288212">
    <property type="component" value="Unassembled WGS sequence"/>
</dbReference>
<reference evidence="3 4" key="1">
    <citation type="journal article" date="2011" name="Front. Microbiol.">
        <title>Genomic signatures of strain selection and enhancement in Bacillus atrophaeus var. globigii, a historical biowarfare simulant.</title>
        <authorList>
            <person name="Gibbons H.S."/>
            <person name="Broomall S.M."/>
            <person name="McNew L.A."/>
            <person name="Daligault H."/>
            <person name="Chapman C."/>
            <person name="Bruce D."/>
            <person name="Karavis M."/>
            <person name="Krepps M."/>
            <person name="McGregor P.A."/>
            <person name="Hong C."/>
            <person name="Park K.H."/>
            <person name="Akmal A."/>
            <person name="Feldman A."/>
            <person name="Lin J.S."/>
            <person name="Chang W.E."/>
            <person name="Higgs B.W."/>
            <person name="Demirev P."/>
            <person name="Lindquist J."/>
            <person name="Liem A."/>
            <person name="Fochler E."/>
            <person name="Read T.D."/>
            <person name="Tapia R."/>
            <person name="Johnson S."/>
            <person name="Bishop-Lilly K.A."/>
            <person name="Detter C."/>
            <person name="Han C."/>
            <person name="Sozhamannan S."/>
            <person name="Rosenzweig C.N."/>
            <person name="Skowronski E.W."/>
        </authorList>
    </citation>
    <scope>NUCLEOTIDE SEQUENCE [LARGE SCALE GENOMIC DNA]</scope>
    <source>
        <strain evidence="3 4">AK5</strain>
    </source>
</reference>
<comment type="similarity">
    <text evidence="1">Belongs to the RelE toxin family.</text>
</comment>
<evidence type="ECO:0000256" key="1">
    <source>
        <dbReference type="ARBA" id="ARBA00006226"/>
    </source>
</evidence>
<dbReference type="AlphaFoldDB" id="A0A432VUC7"/>
<dbReference type="InterPro" id="IPR007712">
    <property type="entry name" value="RelE/ParE_toxin"/>
</dbReference>
<name>A0A432VUC7_9GAMM</name>
<gene>
    <name evidence="3" type="ORF">CWE06_05715</name>
</gene>
<dbReference type="InterPro" id="IPR051803">
    <property type="entry name" value="TA_system_RelE-like_toxin"/>
</dbReference>
<keyword evidence="4" id="KW-1185">Reference proteome</keyword>
<dbReference type="EMBL" id="PIPI01000003">
    <property type="protein sequence ID" value="RUO20127.1"/>
    <property type="molecule type" value="Genomic_DNA"/>
</dbReference>
<dbReference type="Gene3D" id="3.30.2310.20">
    <property type="entry name" value="RelE-like"/>
    <property type="match status" value="1"/>
</dbReference>
<protein>
    <submittedName>
        <fullName evidence="3">Plasmid stabilization protein</fullName>
    </submittedName>
</protein>
<dbReference type="OrthoDB" id="9798046at2"/>
<proteinExistence type="inferred from homology"/>
<sequence length="103" mass="12177">MAQVIWTHSALDQLEEIAEYIALDKPKAASSLVKAIFSVVDRLERFPESGHEPPELPNSIYRELYVRPCRIFYRNEDDIVLILLVMREERQLRKFLLDTEWDS</sequence>
<evidence type="ECO:0000256" key="2">
    <source>
        <dbReference type="ARBA" id="ARBA00022649"/>
    </source>
</evidence>
<keyword evidence="2" id="KW-1277">Toxin-antitoxin system</keyword>
<dbReference type="PANTHER" id="PTHR33755:SF5">
    <property type="entry name" value="TYPE II TOXIN-ANTITOXIN SYSTEM RELE_PARE FAMILY TOXIN"/>
    <property type="match status" value="1"/>
</dbReference>
<accession>A0A432VUC7</accession>
<dbReference type="Pfam" id="PF05016">
    <property type="entry name" value="ParE_toxin"/>
    <property type="match status" value="1"/>
</dbReference>
<organism evidence="3 4">
    <name type="scientific">Aliidiomarina haloalkalitolerans</name>
    <dbReference type="NCBI Taxonomy" id="859059"/>
    <lineage>
        <taxon>Bacteria</taxon>
        <taxon>Pseudomonadati</taxon>
        <taxon>Pseudomonadota</taxon>
        <taxon>Gammaproteobacteria</taxon>
        <taxon>Alteromonadales</taxon>
        <taxon>Idiomarinaceae</taxon>
        <taxon>Aliidiomarina</taxon>
    </lineage>
</organism>
<dbReference type="RefSeq" id="WP_126792072.1">
    <property type="nucleotide sequence ID" value="NZ_PIPI01000003.1"/>
</dbReference>
<evidence type="ECO:0000313" key="3">
    <source>
        <dbReference type="EMBL" id="RUO20127.1"/>
    </source>
</evidence>
<dbReference type="InterPro" id="IPR035093">
    <property type="entry name" value="RelE/ParE_toxin_dom_sf"/>
</dbReference>
<evidence type="ECO:0000313" key="4">
    <source>
        <dbReference type="Proteomes" id="UP000288212"/>
    </source>
</evidence>
<comment type="caution">
    <text evidence="3">The sequence shown here is derived from an EMBL/GenBank/DDBJ whole genome shotgun (WGS) entry which is preliminary data.</text>
</comment>
<dbReference type="PANTHER" id="PTHR33755">
    <property type="entry name" value="TOXIN PARE1-RELATED"/>
    <property type="match status" value="1"/>
</dbReference>